<dbReference type="CDD" id="cd00109">
    <property type="entry name" value="Kunitz-type"/>
    <property type="match status" value="2"/>
</dbReference>
<keyword evidence="7" id="KW-1185">Reference proteome</keyword>
<name>A0A8J2LW31_9BILA</name>
<dbReference type="AlphaFoldDB" id="A0A8J2LW31"/>
<keyword evidence="4" id="KW-0732">Signal</keyword>
<proteinExistence type="predicted"/>
<dbReference type="SUPFAM" id="SSF57362">
    <property type="entry name" value="BPTI-like"/>
    <property type="match status" value="4"/>
</dbReference>
<dbReference type="PANTHER" id="PTHR10083:SF374">
    <property type="entry name" value="BPTI_KUNITZ INHIBITOR DOMAIN-CONTAINING PROTEIN"/>
    <property type="match status" value="1"/>
</dbReference>
<protein>
    <recommendedName>
        <fullName evidence="5">BPTI/Kunitz inhibitor domain-containing protein</fullName>
    </recommendedName>
</protein>
<reference evidence="6" key="1">
    <citation type="submission" date="2021-09" db="EMBL/GenBank/DDBJ databases">
        <authorList>
            <consortium name="Pathogen Informatics"/>
        </authorList>
    </citation>
    <scope>NUCLEOTIDE SEQUENCE</scope>
</reference>
<evidence type="ECO:0000256" key="2">
    <source>
        <dbReference type="ARBA" id="ARBA00022900"/>
    </source>
</evidence>
<dbReference type="PROSITE" id="PS50279">
    <property type="entry name" value="BPTI_KUNITZ_2"/>
    <property type="match status" value="4"/>
</dbReference>
<dbReference type="Proteomes" id="UP000746747">
    <property type="component" value="Unassembled WGS sequence"/>
</dbReference>
<dbReference type="InterPro" id="IPR002223">
    <property type="entry name" value="Kunitz_BPTI"/>
</dbReference>
<dbReference type="PRINTS" id="PR00759">
    <property type="entry name" value="BASICPTASE"/>
</dbReference>
<sequence length="469" mass="54972">MDTTYALLLIIFFPTSNKLAISTSNTIIKLVATLSNVKSHPCQQPLQRGNCSQRIPLFYYSNRDHECRRFIYSGCNGNENRFLSRRQCHAKCSRKLKFHVKQPSSTICNQRFDPLCRQTTLTARAWIIRYFYDIDENRCRSFWYGNCNGSEKNQNIFASEQECKLQCVRKKQHKLKKKPKNGILRKKCFLKFNKNLYSGCKTFDWRPRFFYNQTSSKCEMFWYDASCSKTLKVTNIFYHRGACKRLCEQTEQTTRPQQTGTRRIGQISAMFSQSYNSMRSNGHRKLIRMKNIFDANSNPTSDLSRIRVIQTYVNNAPANDNISNFDFHILSADPPRSLRKVYPRAVKKDDDVAMYHFNQFVPILSETSECGEFDSKLADTSITLIILLFRIFSSELRNNMEMNCLLPLDGGERFEGKECAEKAGMRYYYNQKNERCERFWYSGCAGNENRFYDLPTCETVCQHIPMNNE</sequence>
<dbReference type="InterPro" id="IPR020901">
    <property type="entry name" value="Prtase_inh_Kunz-CS"/>
</dbReference>
<comment type="caution">
    <text evidence="6">The sequence shown here is derived from an EMBL/GenBank/DDBJ whole genome shotgun (WGS) entry which is preliminary data.</text>
</comment>
<feature type="domain" description="BPTI/Kunitz inhibitor" evidence="5">
    <location>
        <begin position="188"/>
        <end position="247"/>
    </location>
</feature>
<dbReference type="InterPro" id="IPR050098">
    <property type="entry name" value="TFPI/VKTCI-like"/>
</dbReference>
<dbReference type="EMBL" id="CAKAEH010000445">
    <property type="protein sequence ID" value="CAG9531012.1"/>
    <property type="molecule type" value="Genomic_DNA"/>
</dbReference>
<evidence type="ECO:0000256" key="4">
    <source>
        <dbReference type="SAM" id="SignalP"/>
    </source>
</evidence>
<feature type="chain" id="PRO_5035295347" description="BPTI/Kunitz inhibitor domain-containing protein" evidence="4">
    <location>
        <begin position="21"/>
        <end position="469"/>
    </location>
</feature>
<feature type="domain" description="BPTI/Kunitz inhibitor" evidence="5">
    <location>
        <begin position="404"/>
        <end position="461"/>
    </location>
</feature>
<dbReference type="Pfam" id="PF00014">
    <property type="entry name" value="Kunitz_BPTI"/>
    <property type="match status" value="3"/>
</dbReference>
<dbReference type="PROSITE" id="PS00280">
    <property type="entry name" value="BPTI_KUNITZ_1"/>
    <property type="match status" value="2"/>
</dbReference>
<feature type="signal peptide" evidence="4">
    <location>
        <begin position="1"/>
        <end position="20"/>
    </location>
</feature>
<feature type="domain" description="BPTI/Kunitz inhibitor" evidence="5">
    <location>
        <begin position="42"/>
        <end position="92"/>
    </location>
</feature>
<keyword evidence="3" id="KW-1015">Disulfide bond</keyword>
<dbReference type="InterPro" id="IPR036880">
    <property type="entry name" value="Kunitz_BPTI_sf"/>
</dbReference>
<dbReference type="OrthoDB" id="4473401at2759"/>
<organism evidence="6 7">
    <name type="scientific">Cercopithifilaria johnstoni</name>
    <dbReference type="NCBI Taxonomy" id="2874296"/>
    <lineage>
        <taxon>Eukaryota</taxon>
        <taxon>Metazoa</taxon>
        <taxon>Ecdysozoa</taxon>
        <taxon>Nematoda</taxon>
        <taxon>Chromadorea</taxon>
        <taxon>Rhabditida</taxon>
        <taxon>Spirurina</taxon>
        <taxon>Spiruromorpha</taxon>
        <taxon>Filarioidea</taxon>
        <taxon>Onchocercidae</taxon>
        <taxon>Cercopithifilaria</taxon>
    </lineage>
</organism>
<dbReference type="PANTHER" id="PTHR10083">
    <property type="entry name" value="KUNITZ-TYPE PROTEASE INHIBITOR-RELATED"/>
    <property type="match status" value="1"/>
</dbReference>
<dbReference type="GO" id="GO:0005615">
    <property type="term" value="C:extracellular space"/>
    <property type="evidence" value="ECO:0007669"/>
    <property type="project" value="TreeGrafter"/>
</dbReference>
<dbReference type="Gene3D" id="4.10.410.10">
    <property type="entry name" value="Pancreatic trypsin inhibitor Kunitz domain"/>
    <property type="match status" value="4"/>
</dbReference>
<keyword evidence="2" id="KW-0722">Serine protease inhibitor</keyword>
<evidence type="ECO:0000313" key="7">
    <source>
        <dbReference type="Proteomes" id="UP000746747"/>
    </source>
</evidence>
<gene>
    <name evidence="6" type="ORF">CJOHNSTONI_LOCUS1449</name>
</gene>
<evidence type="ECO:0000313" key="6">
    <source>
        <dbReference type="EMBL" id="CAG9531012.1"/>
    </source>
</evidence>
<dbReference type="SMART" id="SM00131">
    <property type="entry name" value="KU"/>
    <property type="match status" value="4"/>
</dbReference>
<evidence type="ECO:0000256" key="1">
    <source>
        <dbReference type="ARBA" id="ARBA00022690"/>
    </source>
</evidence>
<keyword evidence="1" id="KW-0646">Protease inhibitor</keyword>
<evidence type="ECO:0000259" key="5">
    <source>
        <dbReference type="PROSITE" id="PS50279"/>
    </source>
</evidence>
<dbReference type="FunFam" id="4.10.410.10:FF:000020">
    <property type="entry name" value="Collagen, type VI, alpha 3"/>
    <property type="match status" value="1"/>
</dbReference>
<dbReference type="GO" id="GO:0004867">
    <property type="term" value="F:serine-type endopeptidase inhibitor activity"/>
    <property type="evidence" value="ECO:0007669"/>
    <property type="project" value="UniProtKB-KW"/>
</dbReference>
<accession>A0A8J2LW31</accession>
<feature type="domain" description="BPTI/Kunitz inhibitor" evidence="5">
    <location>
        <begin position="108"/>
        <end position="167"/>
    </location>
</feature>
<evidence type="ECO:0000256" key="3">
    <source>
        <dbReference type="ARBA" id="ARBA00023157"/>
    </source>
</evidence>